<protein>
    <recommendedName>
        <fullName evidence="1">MHD2 domain-containing protein</fullName>
    </recommendedName>
</protein>
<evidence type="ECO:0000313" key="2">
    <source>
        <dbReference type="EMBL" id="KOO29042.1"/>
    </source>
</evidence>
<name>A0A0M0JRX9_9EUKA</name>
<dbReference type="OrthoDB" id="2015333at2759"/>
<keyword evidence="3" id="KW-1185">Reference proteome</keyword>
<dbReference type="InterPro" id="IPR014772">
    <property type="entry name" value="Munc13_dom-2"/>
</dbReference>
<feature type="domain" description="MHD2" evidence="1">
    <location>
        <begin position="137"/>
        <end position="252"/>
    </location>
</feature>
<dbReference type="InterPro" id="IPR008528">
    <property type="entry name" value="unc-13_homologue"/>
</dbReference>
<sequence>SLGWLTRQWPLWRSSEVANRRRDEKVLETARNLPLTSLLVRCASLGRVWELLPALYEELVTPLQAHLLGGGVGGGTGGGVGGDSPMTAPTTACFARARQAQLVCLERVCELLGAKVVLVDLQPSMLSYLYQPRVADARLRDVLKALNTALGTIVRSTPQPMLRERLVDAILRECCHAIEHVLLHSGPERSFDPPDVPLVHQDLQQLRAFFIAKDASAVPQGVSPTRVDEVCRPLHALLRLLGTPSEPLLQLWEDHESHGARAPAFREVEALGAPLAQHGAWPVIGTWDVAEARRSERAVVSTLDVAEARGGVLTTARGDVWTLPQIVQVLAHRSDEVAKAWHARQLKAARAARRR</sequence>
<feature type="non-terminal residue" evidence="2">
    <location>
        <position position="1"/>
    </location>
</feature>
<gene>
    <name evidence="2" type="ORF">Ctob_003889</name>
</gene>
<dbReference type="Pfam" id="PF25761">
    <property type="entry name" value="TPR_PATROL1"/>
    <property type="match status" value="1"/>
</dbReference>
<evidence type="ECO:0000259" key="1">
    <source>
        <dbReference type="PROSITE" id="PS51259"/>
    </source>
</evidence>
<accession>A0A0M0JRX9</accession>
<organism evidence="2 3">
    <name type="scientific">Chrysochromulina tobinii</name>
    <dbReference type="NCBI Taxonomy" id="1460289"/>
    <lineage>
        <taxon>Eukaryota</taxon>
        <taxon>Haptista</taxon>
        <taxon>Haptophyta</taxon>
        <taxon>Prymnesiophyceae</taxon>
        <taxon>Prymnesiales</taxon>
        <taxon>Chrysochromulinaceae</taxon>
        <taxon>Chrysochromulina</taxon>
    </lineage>
</organism>
<dbReference type="Proteomes" id="UP000037460">
    <property type="component" value="Unassembled WGS sequence"/>
</dbReference>
<dbReference type="AlphaFoldDB" id="A0A0M0JRX9"/>
<reference evidence="3" key="1">
    <citation type="journal article" date="2015" name="PLoS Genet.">
        <title>Genome Sequence and Transcriptome Analyses of Chrysochromulina tobin: Metabolic Tools for Enhanced Algal Fitness in the Prominent Order Prymnesiales (Haptophyceae).</title>
        <authorList>
            <person name="Hovde B.T."/>
            <person name="Deodato C.R."/>
            <person name="Hunsperger H.M."/>
            <person name="Ryken S.A."/>
            <person name="Yost W."/>
            <person name="Jha R.K."/>
            <person name="Patterson J."/>
            <person name="Monnat R.J. Jr."/>
            <person name="Barlow S.B."/>
            <person name="Starkenburg S.R."/>
            <person name="Cattolico R.A."/>
        </authorList>
    </citation>
    <scope>NUCLEOTIDE SEQUENCE</scope>
    <source>
        <strain evidence="3">CCMP291</strain>
    </source>
</reference>
<proteinExistence type="predicted"/>
<dbReference type="EMBL" id="JWZX01002472">
    <property type="protein sequence ID" value="KOO29042.1"/>
    <property type="molecule type" value="Genomic_DNA"/>
</dbReference>
<comment type="caution">
    <text evidence="2">The sequence shown here is derived from an EMBL/GenBank/DDBJ whole genome shotgun (WGS) entry which is preliminary data.</text>
</comment>
<dbReference type="PROSITE" id="PS51259">
    <property type="entry name" value="MHD2"/>
    <property type="match status" value="1"/>
</dbReference>
<dbReference type="InterPro" id="IPR057984">
    <property type="entry name" value="PATROL1_C"/>
</dbReference>
<dbReference type="PANTHER" id="PTHR31280">
    <property type="entry name" value="PROTEIN UNC-13 HOMOLOG"/>
    <property type="match status" value="1"/>
</dbReference>
<evidence type="ECO:0000313" key="3">
    <source>
        <dbReference type="Proteomes" id="UP000037460"/>
    </source>
</evidence>
<dbReference type="PANTHER" id="PTHR31280:SF2">
    <property type="entry name" value="PROTEIN UNC-13 HOMOLOG"/>
    <property type="match status" value="1"/>
</dbReference>